<reference evidence="3 4" key="1">
    <citation type="submission" date="2020-07" db="EMBL/GenBank/DDBJ databases">
        <title>Sequencing the genomes of 1000 actinobacteria strains.</title>
        <authorList>
            <person name="Klenk H.-P."/>
        </authorList>
    </citation>
    <scope>NUCLEOTIDE SEQUENCE [LARGE SCALE GENOMIC DNA]</scope>
    <source>
        <strain evidence="3 4">DSM 103164</strain>
    </source>
</reference>
<keyword evidence="4" id="KW-1185">Reference proteome</keyword>
<dbReference type="RefSeq" id="WP_179444504.1">
    <property type="nucleotide sequence ID" value="NZ_JACBZS010000001.1"/>
</dbReference>
<evidence type="ECO:0000313" key="4">
    <source>
        <dbReference type="Proteomes" id="UP000527616"/>
    </source>
</evidence>
<evidence type="ECO:0000313" key="3">
    <source>
        <dbReference type="EMBL" id="NYI70562.1"/>
    </source>
</evidence>
<dbReference type="EMBL" id="JACBZS010000001">
    <property type="protein sequence ID" value="NYI70562.1"/>
    <property type="molecule type" value="Genomic_DNA"/>
</dbReference>
<sequence length="197" mass="22698">MDITEEILRQHDEQRRAFAALEEWPRDDTEGLAAIWRRLAILLENHAEAEERYFYPELLELGTGAADAPDVEEEAEDAVSDHNNIRKAIRRARRARTGSPKWWAAVTDCNVYNSRHMGEEERQDLADFRQQASLELRQEIAVKFLRYEAIRATTGKAPKDKDPEKFVEKNKRRGGTVSKKKQAKNPRAKSKKAAKAK</sequence>
<feature type="compositionally biased region" description="Basic and acidic residues" evidence="1">
    <location>
        <begin position="157"/>
        <end position="169"/>
    </location>
</feature>
<dbReference type="AlphaFoldDB" id="A0A7Z0D7Z3"/>
<dbReference type="Pfam" id="PF01814">
    <property type="entry name" value="Hemerythrin"/>
    <property type="match status" value="1"/>
</dbReference>
<comment type="caution">
    <text evidence="3">The sequence shown here is derived from an EMBL/GenBank/DDBJ whole genome shotgun (WGS) entry which is preliminary data.</text>
</comment>
<dbReference type="Gene3D" id="1.20.120.520">
    <property type="entry name" value="nmb1532 protein domain like"/>
    <property type="match status" value="1"/>
</dbReference>
<proteinExistence type="predicted"/>
<evidence type="ECO:0000256" key="1">
    <source>
        <dbReference type="SAM" id="MobiDB-lite"/>
    </source>
</evidence>
<name>A0A7Z0D7Z3_9ACTN</name>
<dbReference type="PANTHER" id="PTHR35585:SF1">
    <property type="entry name" value="HHE DOMAIN PROTEIN (AFU_ORTHOLOGUE AFUA_4G00730)"/>
    <property type="match status" value="1"/>
</dbReference>
<dbReference type="PANTHER" id="PTHR35585">
    <property type="entry name" value="HHE DOMAIN PROTEIN (AFU_ORTHOLOGUE AFUA_4G00730)"/>
    <property type="match status" value="1"/>
</dbReference>
<feature type="region of interest" description="Disordered" evidence="1">
    <location>
        <begin position="152"/>
        <end position="197"/>
    </location>
</feature>
<feature type="compositionally biased region" description="Basic residues" evidence="1">
    <location>
        <begin position="170"/>
        <end position="197"/>
    </location>
</feature>
<dbReference type="InterPro" id="IPR012312">
    <property type="entry name" value="Hemerythrin-like"/>
</dbReference>
<accession>A0A7Z0D7Z3</accession>
<feature type="domain" description="Hemerythrin-like" evidence="2">
    <location>
        <begin position="3"/>
        <end position="123"/>
    </location>
</feature>
<evidence type="ECO:0000259" key="2">
    <source>
        <dbReference type="Pfam" id="PF01814"/>
    </source>
</evidence>
<dbReference type="Proteomes" id="UP000527616">
    <property type="component" value="Unassembled WGS sequence"/>
</dbReference>
<gene>
    <name evidence="3" type="ORF">GGQ54_001122</name>
</gene>
<organism evidence="3 4">
    <name type="scientific">Naumannella cuiyingiana</name>
    <dbReference type="NCBI Taxonomy" id="1347891"/>
    <lineage>
        <taxon>Bacteria</taxon>
        <taxon>Bacillati</taxon>
        <taxon>Actinomycetota</taxon>
        <taxon>Actinomycetes</taxon>
        <taxon>Propionibacteriales</taxon>
        <taxon>Propionibacteriaceae</taxon>
        <taxon>Naumannella</taxon>
    </lineage>
</organism>
<protein>
    <recommendedName>
        <fullName evidence="2">Hemerythrin-like domain-containing protein</fullName>
    </recommendedName>
</protein>